<dbReference type="RefSeq" id="XP_041190628.1">
    <property type="nucleotide sequence ID" value="XM_041336243.1"/>
</dbReference>
<dbReference type="Proteomes" id="UP000807769">
    <property type="component" value="Unassembled WGS sequence"/>
</dbReference>
<proteinExistence type="predicted"/>
<sequence>MIMKWVTHGSIRIVSLTTILSSVSVGRSMRCRYIRRLFGSIKVWRRGSFESVFVSSHFEIHVLLQIFKPNLRFISIATQVLVTPIISLNRSSSPPVF</sequence>
<gene>
    <name evidence="1" type="ORF">BJ212DRAFT_1369958</name>
</gene>
<evidence type="ECO:0000313" key="1">
    <source>
        <dbReference type="EMBL" id="KAG1812483.1"/>
    </source>
</evidence>
<dbReference type="GeneID" id="64630260"/>
<reference evidence="1" key="1">
    <citation type="journal article" date="2020" name="New Phytol.">
        <title>Comparative genomics reveals dynamic genome evolution in host specialist ectomycorrhizal fungi.</title>
        <authorList>
            <person name="Lofgren L.A."/>
            <person name="Nguyen N.H."/>
            <person name="Vilgalys R."/>
            <person name="Ruytinx J."/>
            <person name="Liao H.L."/>
            <person name="Branco S."/>
            <person name="Kuo A."/>
            <person name="LaButti K."/>
            <person name="Lipzen A."/>
            <person name="Andreopoulos W."/>
            <person name="Pangilinan J."/>
            <person name="Riley R."/>
            <person name="Hundley H."/>
            <person name="Na H."/>
            <person name="Barry K."/>
            <person name="Grigoriev I.V."/>
            <person name="Stajich J.E."/>
            <person name="Kennedy P.G."/>
        </authorList>
    </citation>
    <scope>NUCLEOTIDE SEQUENCE</scope>
    <source>
        <strain evidence="1">MN1</strain>
    </source>
</reference>
<organism evidence="1 2">
    <name type="scientific">Suillus subaureus</name>
    <dbReference type="NCBI Taxonomy" id="48587"/>
    <lineage>
        <taxon>Eukaryota</taxon>
        <taxon>Fungi</taxon>
        <taxon>Dikarya</taxon>
        <taxon>Basidiomycota</taxon>
        <taxon>Agaricomycotina</taxon>
        <taxon>Agaricomycetes</taxon>
        <taxon>Agaricomycetidae</taxon>
        <taxon>Boletales</taxon>
        <taxon>Suillineae</taxon>
        <taxon>Suillaceae</taxon>
        <taxon>Suillus</taxon>
    </lineage>
</organism>
<accession>A0A9P7JBA0</accession>
<dbReference type="EMBL" id="JABBWG010000026">
    <property type="protein sequence ID" value="KAG1812483.1"/>
    <property type="molecule type" value="Genomic_DNA"/>
</dbReference>
<keyword evidence="2" id="KW-1185">Reference proteome</keyword>
<evidence type="ECO:0000313" key="2">
    <source>
        <dbReference type="Proteomes" id="UP000807769"/>
    </source>
</evidence>
<name>A0A9P7JBA0_9AGAM</name>
<dbReference type="AlphaFoldDB" id="A0A9P7JBA0"/>
<comment type="caution">
    <text evidence="1">The sequence shown here is derived from an EMBL/GenBank/DDBJ whole genome shotgun (WGS) entry which is preliminary data.</text>
</comment>
<protein>
    <submittedName>
        <fullName evidence="1">Uncharacterized protein</fullName>
    </submittedName>
</protein>